<evidence type="ECO:0000313" key="2">
    <source>
        <dbReference type="Proteomes" id="UP000050794"/>
    </source>
</evidence>
<dbReference type="EMBL" id="UYWY01019951">
    <property type="protein sequence ID" value="VDM39922.1"/>
    <property type="molecule type" value="Genomic_DNA"/>
</dbReference>
<accession>A0A183UJD6</accession>
<sequence>MAVASGTQQTTRCVRSCAVFERWNSAASCVCILAQCSKRVQRLESRRRPVRWSGMRVCKCTLCACALACAFCVHVRQAHEWFPPSASKSWNLMKSRGYSKWAEDIVSREMRENFERKSFQQPWLARFVVPGRFVVTRNRWFAGVGERKTFICCTLLISQSRHTQL</sequence>
<gene>
    <name evidence="1" type="ORF">TCNE_LOCUS8601</name>
</gene>
<reference evidence="1 2" key="2">
    <citation type="submission" date="2018-11" db="EMBL/GenBank/DDBJ databases">
        <authorList>
            <consortium name="Pathogen Informatics"/>
        </authorList>
    </citation>
    <scope>NUCLEOTIDE SEQUENCE [LARGE SCALE GENOMIC DNA]</scope>
</reference>
<dbReference type="AlphaFoldDB" id="A0A183UJD6"/>
<evidence type="ECO:0000313" key="1">
    <source>
        <dbReference type="EMBL" id="VDM39922.1"/>
    </source>
</evidence>
<evidence type="ECO:0000313" key="3">
    <source>
        <dbReference type="WBParaSite" id="TCNE_0000860601-mRNA-1"/>
    </source>
</evidence>
<dbReference type="Proteomes" id="UP000050794">
    <property type="component" value="Unassembled WGS sequence"/>
</dbReference>
<keyword evidence="2" id="KW-1185">Reference proteome</keyword>
<dbReference type="WBParaSite" id="TCNE_0000860601-mRNA-1">
    <property type="protein sequence ID" value="TCNE_0000860601-mRNA-1"/>
    <property type="gene ID" value="TCNE_0000860601"/>
</dbReference>
<reference evidence="3" key="1">
    <citation type="submission" date="2016-06" db="UniProtKB">
        <authorList>
            <consortium name="WormBaseParasite"/>
        </authorList>
    </citation>
    <scope>IDENTIFICATION</scope>
</reference>
<proteinExistence type="predicted"/>
<protein>
    <submittedName>
        <fullName evidence="3">Secreted protein</fullName>
    </submittedName>
</protein>
<name>A0A183UJD6_TOXCA</name>
<organism evidence="2 3">
    <name type="scientific">Toxocara canis</name>
    <name type="common">Canine roundworm</name>
    <dbReference type="NCBI Taxonomy" id="6265"/>
    <lineage>
        <taxon>Eukaryota</taxon>
        <taxon>Metazoa</taxon>
        <taxon>Ecdysozoa</taxon>
        <taxon>Nematoda</taxon>
        <taxon>Chromadorea</taxon>
        <taxon>Rhabditida</taxon>
        <taxon>Spirurina</taxon>
        <taxon>Ascaridomorpha</taxon>
        <taxon>Ascaridoidea</taxon>
        <taxon>Toxocaridae</taxon>
        <taxon>Toxocara</taxon>
    </lineage>
</organism>